<reference evidence="1 2" key="1">
    <citation type="submission" date="2020-08" db="EMBL/GenBank/DDBJ databases">
        <authorList>
            <person name="Seo M.-J."/>
        </authorList>
    </citation>
    <scope>NUCLEOTIDE SEQUENCE [LARGE SCALE GENOMIC DNA]</scope>
    <source>
        <strain evidence="1 2">MBLA0160</strain>
    </source>
</reference>
<dbReference type="AlphaFoldDB" id="A0A7J9SNV0"/>
<evidence type="ECO:0000313" key="2">
    <source>
        <dbReference type="Proteomes" id="UP000546257"/>
    </source>
</evidence>
<gene>
    <name evidence="1" type="ORF">H5V44_11560</name>
</gene>
<keyword evidence="2" id="KW-1185">Reference proteome</keyword>
<comment type="caution">
    <text evidence="1">The sequence shown here is derived from an EMBL/GenBank/DDBJ whole genome shotgun (WGS) entry which is preliminary data.</text>
</comment>
<accession>A0A7J9SNV0</accession>
<dbReference type="Proteomes" id="UP000546257">
    <property type="component" value="Unassembled WGS sequence"/>
</dbReference>
<evidence type="ECO:0000313" key="1">
    <source>
        <dbReference type="EMBL" id="MBB6646911.1"/>
    </source>
</evidence>
<dbReference type="EMBL" id="JACKXD010000004">
    <property type="protein sequence ID" value="MBB6646911.1"/>
    <property type="molecule type" value="Genomic_DNA"/>
</dbReference>
<dbReference type="RefSeq" id="WP_185193295.1">
    <property type="nucleotide sequence ID" value="NZ_JACKXD010000004.1"/>
</dbReference>
<sequence length="413" mass="47785">MFDEPTFLIQFGYNGQTLVERAFEGDHADGVILSPTDYEYDKNQNLARKVNRWGGTVLFDPQFYIPRTQRPAAETYPYFEEKGGDNFETVVVSEKKSRQELCRQIINVQDTIDVDAYITPARYLDTFSDRKIEGWVRLTKTFLEVAEEEGRDIPVFASLPISGASLNEQDPRDKLLDRITSVTPDGFYVSVEYDRYRQHPLFGASEVYSYLDLLKNLRYNHFDIVLGHTHQIAHLALGLGINAFASGHYKNTRAFDTDRWIPEDSGFGGGSVFYYYTDELLADLRVEQDLQVLYASPGFDIDRIRMYSPYENDLFGSTSPEEAEWKAAGAEWDHWIWSCYQMSRKYRDKSLRERIETTESVLENASNLYDEIKTDVSPLDSVEEDIYADWETAFDSVRSEADIREIERVLARI</sequence>
<proteinExistence type="predicted"/>
<protein>
    <submittedName>
        <fullName evidence="1">Uncharacterized protein</fullName>
    </submittedName>
</protein>
<organism evidence="1 2">
    <name type="scientific">Halobellus ruber</name>
    <dbReference type="NCBI Taxonomy" id="2761102"/>
    <lineage>
        <taxon>Archaea</taxon>
        <taxon>Methanobacteriati</taxon>
        <taxon>Methanobacteriota</taxon>
        <taxon>Stenosarchaea group</taxon>
        <taxon>Halobacteria</taxon>
        <taxon>Halobacteriales</taxon>
        <taxon>Haloferacaceae</taxon>
        <taxon>Halobellus</taxon>
    </lineage>
</organism>
<name>A0A7J9SNV0_9EURY</name>